<evidence type="ECO:0000313" key="3">
    <source>
        <dbReference type="EMBL" id="TYB30595.1"/>
    </source>
</evidence>
<dbReference type="InterPro" id="IPR023753">
    <property type="entry name" value="FAD/NAD-binding_dom"/>
</dbReference>
<sequence length="426" mass="47360">MQKYNYDLAVIGGGPAGLGAALKAYDEGIEDIVILERDFELGGILQQCIHNGFGLHYFNEELTGPEYAERFIDKVNACGIDKFLNTMVLNLEKNKKIIAVNSKMGVFAVNAKSIILAMGCRERTRENISIPGDRPSGVITAGTAQRYVNMEGYMPGREVVILGSGDIGLIMARRMHLEGADVKAVIEINPFSSGLTRNVVQCLDDFDIPLKLNQTITKINGRERIESVEVSKVDNNFDPVPDSTYSIKCDTLLLSIGLIPENELSEQLSIKIDKKTNGPVVNEARETSADGVFACGNVLHVHDLVDWVTKESEIAAGYSVKYINNNYNIKEKNIEIIHGKNVAYSVPQKLDVFNDKSDVEVYLRCRKPKKNVEIRFVDNNRNVLFKKSERYIKPGEMINIKLSSEVIDSIKSESIKIDIIPGGKNE</sequence>
<dbReference type="GO" id="GO:0016491">
    <property type="term" value="F:oxidoreductase activity"/>
    <property type="evidence" value="ECO:0007669"/>
    <property type="project" value="UniProtKB-KW"/>
</dbReference>
<protein>
    <submittedName>
        <fullName evidence="3">Pyridine nucleotide-disulfide oxidoreductase</fullName>
    </submittedName>
</protein>
<dbReference type="PRINTS" id="PR00368">
    <property type="entry name" value="FADPNR"/>
</dbReference>
<keyword evidence="1" id="KW-0560">Oxidoreductase</keyword>
<evidence type="ECO:0000259" key="2">
    <source>
        <dbReference type="Pfam" id="PF07992"/>
    </source>
</evidence>
<evidence type="ECO:0000256" key="1">
    <source>
        <dbReference type="ARBA" id="ARBA00023002"/>
    </source>
</evidence>
<organism evidence="3 4">
    <name type="scientific">Candidatus Mcinerneyibacterium aminivorans</name>
    <dbReference type="NCBI Taxonomy" id="2703815"/>
    <lineage>
        <taxon>Bacteria</taxon>
        <taxon>Candidatus Macinerneyibacteriota</taxon>
        <taxon>Candidatus Mcinerneyibacteria</taxon>
        <taxon>Candidatus Mcinerneyibacteriales</taxon>
        <taxon>Candidatus Mcinerneyibacteriaceae</taxon>
        <taxon>Candidatus Mcinerneyibacterium</taxon>
    </lineage>
</organism>
<dbReference type="AlphaFoldDB" id="A0A5D0MFC0"/>
<proteinExistence type="predicted"/>
<accession>A0A5D0MFC0</accession>
<dbReference type="Pfam" id="PF07992">
    <property type="entry name" value="Pyr_redox_2"/>
    <property type="match status" value="1"/>
</dbReference>
<evidence type="ECO:0000313" key="4">
    <source>
        <dbReference type="Proteomes" id="UP000324143"/>
    </source>
</evidence>
<dbReference type="Proteomes" id="UP000324143">
    <property type="component" value="Unassembled WGS sequence"/>
</dbReference>
<dbReference type="PANTHER" id="PTHR42949">
    <property type="entry name" value="ANAEROBIC GLYCEROL-3-PHOSPHATE DEHYDROGENASE SUBUNIT B"/>
    <property type="match status" value="1"/>
</dbReference>
<dbReference type="SUPFAM" id="SSF51905">
    <property type="entry name" value="FAD/NAD(P)-binding domain"/>
    <property type="match status" value="2"/>
</dbReference>
<name>A0A5D0MFC0_9BACT</name>
<gene>
    <name evidence="3" type="ORF">FXF47_08425</name>
</gene>
<dbReference type="PRINTS" id="PR00469">
    <property type="entry name" value="PNDRDTASEII"/>
</dbReference>
<comment type="caution">
    <text evidence="3">The sequence shown here is derived from an EMBL/GenBank/DDBJ whole genome shotgun (WGS) entry which is preliminary data.</text>
</comment>
<feature type="domain" description="FAD/NAD(P)-binding" evidence="2">
    <location>
        <begin position="6"/>
        <end position="299"/>
    </location>
</feature>
<keyword evidence="4" id="KW-1185">Reference proteome</keyword>
<dbReference type="EMBL" id="VSIX01000105">
    <property type="protein sequence ID" value="TYB30595.1"/>
    <property type="molecule type" value="Genomic_DNA"/>
</dbReference>
<dbReference type="PANTHER" id="PTHR42949:SF3">
    <property type="entry name" value="ANAEROBIC GLYCEROL-3-PHOSPHATE DEHYDROGENASE SUBUNIT B"/>
    <property type="match status" value="1"/>
</dbReference>
<dbReference type="InterPro" id="IPR051691">
    <property type="entry name" value="Metab_Enz_Cyan_OpOx_G3PDH"/>
</dbReference>
<dbReference type="Gene3D" id="3.50.50.60">
    <property type="entry name" value="FAD/NAD(P)-binding domain"/>
    <property type="match status" value="2"/>
</dbReference>
<reference evidence="3" key="1">
    <citation type="submission" date="2019-08" db="EMBL/GenBank/DDBJ databases">
        <title>Genomic characterization of a novel candidate phylum (ARYD3) from a high temperature, high salinity tertiary oil reservoir in north central Oklahoma, USA.</title>
        <authorList>
            <person name="Youssef N.H."/>
            <person name="Yadav A."/>
            <person name="Elshahed M.S."/>
        </authorList>
    </citation>
    <scope>NUCLEOTIDE SEQUENCE [LARGE SCALE GENOMIC DNA]</scope>
    <source>
        <strain evidence="3">ARYD3</strain>
    </source>
</reference>
<dbReference type="InterPro" id="IPR036188">
    <property type="entry name" value="FAD/NAD-bd_sf"/>
</dbReference>